<evidence type="ECO:0000256" key="1">
    <source>
        <dbReference type="SAM" id="MobiDB-lite"/>
    </source>
</evidence>
<keyword evidence="2" id="KW-0812">Transmembrane</keyword>
<feature type="region of interest" description="Disordered" evidence="1">
    <location>
        <begin position="314"/>
        <end position="338"/>
    </location>
</feature>
<keyword evidence="3" id="KW-0732">Signal</keyword>
<reference evidence="4" key="1">
    <citation type="submission" date="2024-01" db="EMBL/GenBank/DDBJ databases">
        <authorList>
            <person name="Webb A."/>
        </authorList>
    </citation>
    <scope>NUCLEOTIDE SEQUENCE</scope>
    <source>
        <strain evidence="4">Pm1</strain>
    </source>
</reference>
<proteinExistence type="predicted"/>
<evidence type="ECO:0000256" key="3">
    <source>
        <dbReference type="SAM" id="SignalP"/>
    </source>
</evidence>
<evidence type="ECO:0000313" key="4">
    <source>
        <dbReference type="EMBL" id="CAK7927941.1"/>
    </source>
</evidence>
<name>A0AAV1U1N3_9STRA</name>
<comment type="caution">
    <text evidence="4">The sequence shown here is derived from an EMBL/GenBank/DDBJ whole genome shotgun (WGS) entry which is preliminary data.</text>
</comment>
<dbReference type="Proteomes" id="UP001162060">
    <property type="component" value="Unassembled WGS sequence"/>
</dbReference>
<feature type="chain" id="PRO_5043751862" description="DUF4349 domain-containing protein" evidence="3">
    <location>
        <begin position="20"/>
        <end position="338"/>
    </location>
</feature>
<feature type="transmembrane region" description="Helical" evidence="2">
    <location>
        <begin position="249"/>
        <end position="268"/>
    </location>
</feature>
<accession>A0AAV1U1N3</accession>
<gene>
    <name evidence="4" type="ORF">PM001_LOCUS13091</name>
</gene>
<dbReference type="AlphaFoldDB" id="A0AAV1U1N3"/>
<keyword evidence="2" id="KW-1133">Transmembrane helix</keyword>
<organism evidence="4 5">
    <name type="scientific">Peronospora matthiolae</name>
    <dbReference type="NCBI Taxonomy" id="2874970"/>
    <lineage>
        <taxon>Eukaryota</taxon>
        <taxon>Sar</taxon>
        <taxon>Stramenopiles</taxon>
        <taxon>Oomycota</taxon>
        <taxon>Peronosporomycetes</taxon>
        <taxon>Peronosporales</taxon>
        <taxon>Peronosporaceae</taxon>
        <taxon>Peronospora</taxon>
    </lineage>
</organism>
<evidence type="ECO:0000256" key="2">
    <source>
        <dbReference type="SAM" id="Phobius"/>
    </source>
</evidence>
<evidence type="ECO:0000313" key="5">
    <source>
        <dbReference type="Proteomes" id="UP001162060"/>
    </source>
</evidence>
<keyword evidence="2" id="KW-0472">Membrane</keyword>
<protein>
    <recommendedName>
        <fullName evidence="6">DUF4349 domain-containing protein</fullName>
    </recommendedName>
</protein>
<feature type="signal peptide" evidence="3">
    <location>
        <begin position="1"/>
        <end position="19"/>
    </location>
</feature>
<evidence type="ECO:0008006" key="6">
    <source>
        <dbReference type="Google" id="ProtNLM"/>
    </source>
</evidence>
<sequence length="338" mass="38288">MRHSVGWFVVLLCAPAVTGDSEPVHELDQLITGKIDETKLMIVDVEEQLETAQQVAGLFGLEDAQLEMVFLETRATVQVAHEEVERAMGDAMDAIEDVRQMAVANVTIWQKTLQGVRDATQKTHEILQHIREERAVVTRLETELEAQKEKKSDDLIGIGMVPEQKGQREREGRMDMLSGESMRGQVELKQMDALDTELEHQRDSEETRDLDTRSFEGAEHRSGGRWLLGRYASAQQWVIEAVMAVYRQLVLPVAIILGFCFVVTIVIGRYKAKQRARRHQRVIYSGYAKVSRSKPKQQKESDIDDEADRALLHHPSSRRDANVRTGNEDVLVSASYSP</sequence>
<dbReference type="EMBL" id="CAKLBY020000118">
    <property type="protein sequence ID" value="CAK7927941.1"/>
    <property type="molecule type" value="Genomic_DNA"/>
</dbReference>